<evidence type="ECO:0000313" key="1">
    <source>
        <dbReference type="EMBL" id="KAG2282504.1"/>
    </source>
</evidence>
<organism evidence="1 2">
    <name type="scientific">Brassica carinata</name>
    <name type="common">Ethiopian mustard</name>
    <name type="synonym">Abyssinian cabbage</name>
    <dbReference type="NCBI Taxonomy" id="52824"/>
    <lineage>
        <taxon>Eukaryota</taxon>
        <taxon>Viridiplantae</taxon>
        <taxon>Streptophyta</taxon>
        <taxon>Embryophyta</taxon>
        <taxon>Tracheophyta</taxon>
        <taxon>Spermatophyta</taxon>
        <taxon>Magnoliopsida</taxon>
        <taxon>eudicotyledons</taxon>
        <taxon>Gunneridae</taxon>
        <taxon>Pentapetalae</taxon>
        <taxon>rosids</taxon>
        <taxon>malvids</taxon>
        <taxon>Brassicales</taxon>
        <taxon>Brassicaceae</taxon>
        <taxon>Brassiceae</taxon>
        <taxon>Brassica</taxon>
    </lineage>
</organism>
<keyword evidence="2" id="KW-1185">Reference proteome</keyword>
<dbReference type="AlphaFoldDB" id="A0A8X7RC55"/>
<comment type="caution">
    <text evidence="1">The sequence shown here is derived from an EMBL/GenBank/DDBJ whole genome shotgun (WGS) entry which is preliminary data.</text>
</comment>
<dbReference type="Proteomes" id="UP000886595">
    <property type="component" value="Unassembled WGS sequence"/>
</dbReference>
<dbReference type="EMBL" id="JAAMPC010000011">
    <property type="protein sequence ID" value="KAG2282504.1"/>
    <property type="molecule type" value="Genomic_DNA"/>
</dbReference>
<gene>
    <name evidence="1" type="ORF">Bca52824_053724</name>
</gene>
<protein>
    <submittedName>
        <fullName evidence="1">Uncharacterized protein</fullName>
    </submittedName>
</protein>
<evidence type="ECO:0000313" key="2">
    <source>
        <dbReference type="Proteomes" id="UP000886595"/>
    </source>
</evidence>
<accession>A0A8X7RC55</accession>
<sequence>MVRKKGTPIYFAVNQRDPMVVQAVKPFKPFGPFVTEVLQMSGREPMQPATVEVQNWRNHSNPAIETLLCSLLNDCITCCFTTFNKCISGGWKETSATKADVLQSDGV</sequence>
<name>A0A8X7RC55_BRACI</name>
<proteinExistence type="predicted"/>
<reference evidence="1 2" key="1">
    <citation type="submission" date="2020-02" db="EMBL/GenBank/DDBJ databases">
        <authorList>
            <person name="Ma Q."/>
            <person name="Huang Y."/>
            <person name="Song X."/>
            <person name="Pei D."/>
        </authorList>
    </citation>
    <scope>NUCLEOTIDE SEQUENCE [LARGE SCALE GENOMIC DNA]</scope>
    <source>
        <strain evidence="1">Sxm20200214</strain>
        <tissue evidence="1">Leaf</tissue>
    </source>
</reference>